<dbReference type="SMART" id="SM00834">
    <property type="entry name" value="CxxC_CXXC_SSSS"/>
    <property type="match status" value="1"/>
</dbReference>
<protein>
    <submittedName>
        <fullName evidence="3">FmdB family regulatory protein</fullName>
    </submittedName>
</protein>
<name>A0ABR9JMS6_9ACTN</name>
<sequence length="92" mass="9845">MAIYRYRCAECGTFDVSRLIGTAEPAESCAGCGGEAARVFTPPLLGRAPGAAARARDAAEASAHEPRIVRRKPREVRPPAPADPRHARLPRP</sequence>
<gene>
    <name evidence="3" type="ORF">H4W34_001678</name>
</gene>
<dbReference type="NCBIfam" id="TIGR02605">
    <property type="entry name" value="CxxC_CxxC_SSSS"/>
    <property type="match status" value="1"/>
</dbReference>
<feature type="region of interest" description="Disordered" evidence="1">
    <location>
        <begin position="49"/>
        <end position="92"/>
    </location>
</feature>
<dbReference type="EMBL" id="JADBDZ010000001">
    <property type="protein sequence ID" value="MBE1531845.1"/>
    <property type="molecule type" value="Genomic_DNA"/>
</dbReference>
<organism evidence="3 4">
    <name type="scientific">Actinomadura algeriensis</name>
    <dbReference type="NCBI Taxonomy" id="1679523"/>
    <lineage>
        <taxon>Bacteria</taxon>
        <taxon>Bacillati</taxon>
        <taxon>Actinomycetota</taxon>
        <taxon>Actinomycetes</taxon>
        <taxon>Streptosporangiales</taxon>
        <taxon>Thermomonosporaceae</taxon>
        <taxon>Actinomadura</taxon>
    </lineage>
</organism>
<evidence type="ECO:0000313" key="4">
    <source>
        <dbReference type="Proteomes" id="UP000627838"/>
    </source>
</evidence>
<feature type="domain" description="Putative regulatory protein FmdB zinc ribbon" evidence="2">
    <location>
        <begin position="1"/>
        <end position="41"/>
    </location>
</feature>
<dbReference type="RefSeq" id="WP_192758637.1">
    <property type="nucleotide sequence ID" value="NZ_JADBDZ010000001.1"/>
</dbReference>
<feature type="compositionally biased region" description="Basic and acidic residues" evidence="1">
    <location>
        <begin position="54"/>
        <end position="68"/>
    </location>
</feature>
<dbReference type="InterPro" id="IPR013429">
    <property type="entry name" value="Regulatory_FmdB_Zinc_ribbon"/>
</dbReference>
<keyword evidence="4" id="KW-1185">Reference proteome</keyword>
<evidence type="ECO:0000313" key="3">
    <source>
        <dbReference type="EMBL" id="MBE1531845.1"/>
    </source>
</evidence>
<dbReference type="Pfam" id="PF09723">
    <property type="entry name" value="Zn_ribbon_8"/>
    <property type="match status" value="1"/>
</dbReference>
<dbReference type="Proteomes" id="UP000627838">
    <property type="component" value="Unassembled WGS sequence"/>
</dbReference>
<evidence type="ECO:0000256" key="1">
    <source>
        <dbReference type="SAM" id="MobiDB-lite"/>
    </source>
</evidence>
<evidence type="ECO:0000259" key="2">
    <source>
        <dbReference type="SMART" id="SM00834"/>
    </source>
</evidence>
<proteinExistence type="predicted"/>
<reference evidence="3 4" key="1">
    <citation type="submission" date="2020-10" db="EMBL/GenBank/DDBJ databases">
        <title>Sequencing the genomes of 1000 actinobacteria strains.</title>
        <authorList>
            <person name="Klenk H.-P."/>
        </authorList>
    </citation>
    <scope>NUCLEOTIDE SEQUENCE [LARGE SCALE GENOMIC DNA]</scope>
    <source>
        <strain evidence="3 4">DSM 46744</strain>
    </source>
</reference>
<accession>A0ABR9JMS6</accession>
<comment type="caution">
    <text evidence="3">The sequence shown here is derived from an EMBL/GenBank/DDBJ whole genome shotgun (WGS) entry which is preliminary data.</text>
</comment>